<dbReference type="Gene3D" id="3.30.43.10">
    <property type="entry name" value="Uridine Diphospho-n-acetylenolpyruvylglucosamine Reductase, domain 2"/>
    <property type="match status" value="1"/>
</dbReference>
<dbReference type="SUPFAM" id="SSF56176">
    <property type="entry name" value="FAD-binding/transporter-associated domain-like"/>
    <property type="match status" value="1"/>
</dbReference>
<evidence type="ECO:0000256" key="3">
    <source>
        <dbReference type="ARBA" id="ARBA00023002"/>
    </source>
</evidence>
<dbReference type="Gene3D" id="3.30.390.50">
    <property type="entry name" value="CO dehydrogenase flavoprotein, C-terminal domain"/>
    <property type="match status" value="1"/>
</dbReference>
<dbReference type="InterPro" id="IPR036683">
    <property type="entry name" value="CO_DH_flav_C_dom_sf"/>
</dbReference>
<gene>
    <name evidence="5" type="ORF">Psuf_060670</name>
</gene>
<sequence length="288" mass="30496">MKPAPFEYARPRSLEEALAVLADDPDDTKVLAGGQSLVPMMNFRLARPRRLVDINLVPDLDGVETAGDRVRIGARTRHLALQNTDLPGPLGHLLRRAAVHIGHLPIRTRGTFGGSIAHSDAAAEWCLVAATLDAEMTVRGQARGVRTIPAADFFRAIFTTALEPDEILTSISLPALPGDYRTGIAEFARRAGDFGIVTATAAVRVSGGVVTDARVGLGGVSDVPFRSRAAETTLLGQRWSAELVTAAAQAAAAEVDPPSDLHGDAAYRRDLVRALLPRALGQPVEAAP</sequence>
<dbReference type="AlphaFoldDB" id="A0A6F8YRM7"/>
<dbReference type="PROSITE" id="PS51387">
    <property type="entry name" value="FAD_PCMH"/>
    <property type="match status" value="1"/>
</dbReference>
<dbReference type="Proteomes" id="UP000503011">
    <property type="component" value="Chromosome"/>
</dbReference>
<dbReference type="InterPro" id="IPR005107">
    <property type="entry name" value="CO_DH_flav_C"/>
</dbReference>
<evidence type="ECO:0000256" key="2">
    <source>
        <dbReference type="ARBA" id="ARBA00022827"/>
    </source>
</evidence>
<evidence type="ECO:0000313" key="5">
    <source>
        <dbReference type="EMBL" id="BCB88754.1"/>
    </source>
</evidence>
<dbReference type="RefSeq" id="WP_173160349.1">
    <property type="nucleotide sequence ID" value="NZ_AP022871.1"/>
</dbReference>
<dbReference type="Gene3D" id="3.30.465.10">
    <property type="match status" value="1"/>
</dbReference>
<evidence type="ECO:0000313" key="6">
    <source>
        <dbReference type="Proteomes" id="UP000503011"/>
    </source>
</evidence>
<organism evidence="5 6">
    <name type="scientific">Phytohabitans suffuscus</name>
    <dbReference type="NCBI Taxonomy" id="624315"/>
    <lineage>
        <taxon>Bacteria</taxon>
        <taxon>Bacillati</taxon>
        <taxon>Actinomycetota</taxon>
        <taxon>Actinomycetes</taxon>
        <taxon>Micromonosporales</taxon>
        <taxon>Micromonosporaceae</taxon>
    </lineage>
</organism>
<keyword evidence="3" id="KW-0560">Oxidoreductase</keyword>
<keyword evidence="2" id="KW-0274">FAD</keyword>
<dbReference type="InterPro" id="IPR002346">
    <property type="entry name" value="Mopterin_DH_FAD-bd"/>
</dbReference>
<dbReference type="InterPro" id="IPR016166">
    <property type="entry name" value="FAD-bd_PCMH"/>
</dbReference>
<protein>
    <submittedName>
        <fullName evidence="5">Carbon monoxide dehydrogenase</fullName>
    </submittedName>
</protein>
<dbReference type="GO" id="GO:0016491">
    <property type="term" value="F:oxidoreductase activity"/>
    <property type="evidence" value="ECO:0007669"/>
    <property type="project" value="UniProtKB-KW"/>
</dbReference>
<dbReference type="Pfam" id="PF00941">
    <property type="entry name" value="FAD_binding_5"/>
    <property type="match status" value="1"/>
</dbReference>
<accession>A0A6F8YRM7</accession>
<dbReference type="InterPro" id="IPR016167">
    <property type="entry name" value="FAD-bd_PCMH_sub1"/>
</dbReference>
<dbReference type="SUPFAM" id="SSF55447">
    <property type="entry name" value="CO dehydrogenase flavoprotein C-terminal domain-like"/>
    <property type="match status" value="1"/>
</dbReference>
<dbReference type="InterPro" id="IPR036318">
    <property type="entry name" value="FAD-bd_PCMH-like_sf"/>
</dbReference>
<dbReference type="EMBL" id="AP022871">
    <property type="protein sequence ID" value="BCB88754.1"/>
    <property type="molecule type" value="Genomic_DNA"/>
</dbReference>
<feature type="domain" description="FAD-binding PCMH-type" evidence="4">
    <location>
        <begin position="1"/>
        <end position="178"/>
    </location>
</feature>
<dbReference type="KEGG" id="psuu:Psuf_060670"/>
<evidence type="ECO:0000259" key="4">
    <source>
        <dbReference type="PROSITE" id="PS51387"/>
    </source>
</evidence>
<reference evidence="5 6" key="2">
    <citation type="submission" date="2020-03" db="EMBL/GenBank/DDBJ databases">
        <authorList>
            <person name="Ichikawa N."/>
            <person name="Kimura A."/>
            <person name="Kitahashi Y."/>
            <person name="Uohara A."/>
        </authorList>
    </citation>
    <scope>NUCLEOTIDE SEQUENCE [LARGE SCALE GENOMIC DNA]</scope>
    <source>
        <strain evidence="5 6">NBRC 105367</strain>
    </source>
</reference>
<dbReference type="PANTHER" id="PTHR42659:SF2">
    <property type="entry name" value="XANTHINE DEHYDROGENASE SUBUNIT C-RELATED"/>
    <property type="match status" value="1"/>
</dbReference>
<dbReference type="InterPro" id="IPR016169">
    <property type="entry name" value="FAD-bd_PCMH_sub2"/>
</dbReference>
<name>A0A6F8YRM7_9ACTN</name>
<reference evidence="5 6" key="1">
    <citation type="submission" date="2020-03" db="EMBL/GenBank/DDBJ databases">
        <title>Whole genome shotgun sequence of Phytohabitans suffuscus NBRC 105367.</title>
        <authorList>
            <person name="Komaki H."/>
            <person name="Tamura T."/>
        </authorList>
    </citation>
    <scope>NUCLEOTIDE SEQUENCE [LARGE SCALE GENOMIC DNA]</scope>
    <source>
        <strain evidence="5 6">NBRC 105367</strain>
    </source>
</reference>
<keyword evidence="1" id="KW-0285">Flavoprotein</keyword>
<keyword evidence="6" id="KW-1185">Reference proteome</keyword>
<dbReference type="GO" id="GO:0071949">
    <property type="term" value="F:FAD binding"/>
    <property type="evidence" value="ECO:0007669"/>
    <property type="project" value="InterPro"/>
</dbReference>
<evidence type="ECO:0000256" key="1">
    <source>
        <dbReference type="ARBA" id="ARBA00022630"/>
    </source>
</evidence>
<dbReference type="PANTHER" id="PTHR42659">
    <property type="entry name" value="XANTHINE DEHYDROGENASE SUBUNIT C-RELATED"/>
    <property type="match status" value="1"/>
</dbReference>
<proteinExistence type="predicted"/>
<dbReference type="Pfam" id="PF03450">
    <property type="entry name" value="CO_deh_flav_C"/>
    <property type="match status" value="1"/>
</dbReference>
<dbReference type="InterPro" id="IPR051312">
    <property type="entry name" value="Diverse_Substr_Oxidored"/>
</dbReference>
<dbReference type="SMART" id="SM01092">
    <property type="entry name" value="CO_deh_flav_C"/>
    <property type="match status" value="1"/>
</dbReference>